<dbReference type="EMBL" id="FNVR01000033">
    <property type="protein sequence ID" value="SEG41160.1"/>
    <property type="molecule type" value="Genomic_DNA"/>
</dbReference>
<evidence type="ECO:0000313" key="2">
    <source>
        <dbReference type="EMBL" id="SEG41160.1"/>
    </source>
</evidence>
<evidence type="ECO:0000256" key="1">
    <source>
        <dbReference type="SAM" id="SignalP"/>
    </source>
</evidence>
<keyword evidence="3" id="KW-1185">Reference proteome</keyword>
<sequence length="76" mass="8061">MTTAIFSQKNVCAALGLAMAITIVIKAKAETHIAQQTARFETAKPTPQIGFDTTSGPEALQVNSYKTEKSLESGTC</sequence>
<name>A0A1H5ZYD7_9BACT</name>
<keyword evidence="1" id="KW-0732">Signal</keyword>
<gene>
    <name evidence="2" type="ORF">SAMN03080598_03798</name>
</gene>
<organism evidence="2 3">
    <name type="scientific">Algoriphagus boritolerans DSM 17298 = JCM 18970</name>
    <dbReference type="NCBI Taxonomy" id="1120964"/>
    <lineage>
        <taxon>Bacteria</taxon>
        <taxon>Pseudomonadati</taxon>
        <taxon>Bacteroidota</taxon>
        <taxon>Cytophagia</taxon>
        <taxon>Cytophagales</taxon>
        <taxon>Cyclobacteriaceae</taxon>
        <taxon>Algoriphagus</taxon>
    </lineage>
</organism>
<reference evidence="3" key="1">
    <citation type="submission" date="2016-10" db="EMBL/GenBank/DDBJ databases">
        <authorList>
            <person name="Varghese N."/>
            <person name="Submissions S."/>
        </authorList>
    </citation>
    <scope>NUCLEOTIDE SEQUENCE [LARGE SCALE GENOMIC DNA]</scope>
    <source>
        <strain evidence="3">DSM 17298</strain>
    </source>
</reference>
<dbReference type="Proteomes" id="UP000236736">
    <property type="component" value="Unassembled WGS sequence"/>
</dbReference>
<proteinExistence type="predicted"/>
<evidence type="ECO:0000313" key="3">
    <source>
        <dbReference type="Proteomes" id="UP000236736"/>
    </source>
</evidence>
<dbReference type="STRING" id="1120964.GCA_001313265_03329"/>
<protein>
    <submittedName>
        <fullName evidence="2">Uncharacterized protein</fullName>
    </submittedName>
</protein>
<dbReference type="OrthoDB" id="826611at2"/>
<dbReference type="AlphaFoldDB" id="A0A1H5ZYD7"/>
<dbReference type="RefSeq" id="WP_103926368.1">
    <property type="nucleotide sequence ID" value="NZ_FNVR01000033.1"/>
</dbReference>
<accession>A0A1H5ZYD7</accession>
<feature type="signal peptide" evidence="1">
    <location>
        <begin position="1"/>
        <end position="29"/>
    </location>
</feature>
<feature type="chain" id="PRO_5009292046" evidence="1">
    <location>
        <begin position="30"/>
        <end position="76"/>
    </location>
</feature>